<evidence type="ECO:0000259" key="2">
    <source>
        <dbReference type="Pfam" id="PF18962"/>
    </source>
</evidence>
<evidence type="ECO:0000313" key="4">
    <source>
        <dbReference type="Proteomes" id="UP000008720"/>
    </source>
</evidence>
<gene>
    <name evidence="3" type="ordered locus">Ftrac_2454</name>
</gene>
<dbReference type="SUPFAM" id="SSF51126">
    <property type="entry name" value="Pectin lyase-like"/>
    <property type="match status" value="1"/>
</dbReference>
<accession>E4TN18</accession>
<dbReference type="InterPro" id="IPR006626">
    <property type="entry name" value="PbH1"/>
</dbReference>
<proteinExistence type="predicted"/>
<dbReference type="EMBL" id="CP002349">
    <property type="protein sequence ID" value="ADR22432.1"/>
    <property type="molecule type" value="Genomic_DNA"/>
</dbReference>
<sequence>MTLTQIVFFKCGIYFDKNSKALLRLLKYIIFVFFCLIFQSHSTFSQFIIHVQDWEGVSGSGNWIRNELPANKWTRGTDTNAVLNGSKATYISNDEANFGYDQATSSEAYAYKDIAFPSTGVFYVKFDWKCVGDVDGGVAYDYFRVFMVPTTTSLNETDLENEVNGFEILGPGTQNRFVEQSSFTMRNYPLTPGQNSTVRGNTYRLVLLWVNDDMLTDGVPAAVDNIIISDGDATAPLDGTYQIGKNSAGTQRFDSIMHATALLNINGVSGNINFELTDEDYTIKTGDLPLRIEDFNSNPNSTVSNAELVLQPLQNGSLTPTISGVKGGNSIFLIDRASNITINGDNGGTVSNDLSIENNSGTNPVGIQIGSDIGSTITNENITIENSNIDLSGTTGTGILISNYNDGTAPGSFNTVTISNNNFSGGEKAIYAIGDNGTANGSGLSIQNNSMDDNINPQGLTGIEINGTDNIDILHNIIGNINSSDNSNIQGIRLGANSSNVLIEKNEIYNLAHGNLYGANGISLASNTLNAGIQIRNNMIYNISADGWDYTATYFDNAIGIAVEGNQSGISILNNSIYLKEGGGNVLTANADSYTACLSIGTGATINTLKNNLLINTLGGDNSGAQPAGYTAIAYQGTFTDHFPDIDYNFYYSQAGSIAGGTESLASDFSSAASSLETLKTLSGADLSSIGASSGDIATFNGAGFTFDPERLFTAVSEGTGEYLAIDESQQEAWLMNAAGTHLVGMNEDFSGNSRNTDITAIPPSLGAFEFTANTQPVPAYQDGVIADAAITDFYVANRKIMSLTWDANGGSLPSALEVNYYPGNLPPGTGGYPVFNGYVQINATGGSGYEYDLELAYEPALLAGISTTDILLTKRSDGVNDWTSWPTAVNTVDRVFSVSNIDNGFSYFTGTDQNNPLPVELISFSAKTLLGEIQIQWETASEKNNDHFIVEKKGQDNTWVKISTVEGATNSNTLIQYSITDINPISGTQYYRLKQVDTDGKFEYSQALRVEYGVNRTEVFPNPFTDKIFVKTNGENSVERIELKNITGNAINITNEYLGQNNWEINTQSLETGTYILYVYMKNQVEVRKIVKR</sequence>
<dbReference type="KEGG" id="mtt:Ftrac_2454"/>
<feature type="transmembrane region" description="Helical" evidence="1">
    <location>
        <begin position="21"/>
        <end position="39"/>
    </location>
</feature>
<keyword evidence="1" id="KW-0812">Transmembrane</keyword>
<organism evidence="3 4">
    <name type="scientific">Marivirga tractuosa (strain ATCC 23168 / DSM 4126 / NBRC 15989 / NCIMB 1408 / VKM B-1430 / H-43)</name>
    <name type="common">Microscilla tractuosa</name>
    <name type="synonym">Flexibacter tractuosus</name>
    <dbReference type="NCBI Taxonomy" id="643867"/>
    <lineage>
        <taxon>Bacteria</taxon>
        <taxon>Pseudomonadati</taxon>
        <taxon>Bacteroidota</taxon>
        <taxon>Cytophagia</taxon>
        <taxon>Cytophagales</taxon>
        <taxon>Marivirgaceae</taxon>
        <taxon>Marivirga</taxon>
    </lineage>
</organism>
<dbReference type="InterPro" id="IPR012334">
    <property type="entry name" value="Pectin_lyas_fold"/>
</dbReference>
<dbReference type="Gene3D" id="2.160.20.10">
    <property type="entry name" value="Single-stranded right-handed beta-helix, Pectin lyase-like"/>
    <property type="match status" value="1"/>
</dbReference>
<dbReference type="Proteomes" id="UP000008720">
    <property type="component" value="Chromosome"/>
</dbReference>
<keyword evidence="1" id="KW-0472">Membrane</keyword>
<dbReference type="AlphaFoldDB" id="E4TN18"/>
<evidence type="ECO:0000313" key="3">
    <source>
        <dbReference type="EMBL" id="ADR22432.1"/>
    </source>
</evidence>
<evidence type="ECO:0000256" key="1">
    <source>
        <dbReference type="SAM" id="Phobius"/>
    </source>
</evidence>
<name>E4TN18_MARTH</name>
<dbReference type="eggNOG" id="COG3291">
    <property type="taxonomic scope" value="Bacteria"/>
</dbReference>
<reference evidence="3 4" key="1">
    <citation type="journal article" date="2011" name="Stand. Genomic Sci.">
        <title>Complete genome sequence of Marivirga tractuosa type strain (H-43).</title>
        <authorList>
            <person name="Pagani I."/>
            <person name="Chertkov O."/>
            <person name="Lapidus A."/>
            <person name="Lucas S."/>
            <person name="Del Rio T.G."/>
            <person name="Tice H."/>
            <person name="Copeland A."/>
            <person name="Cheng J.F."/>
            <person name="Nolan M."/>
            <person name="Saunders E."/>
            <person name="Pitluck S."/>
            <person name="Held B."/>
            <person name="Goodwin L."/>
            <person name="Liolios K."/>
            <person name="Ovchinikova G."/>
            <person name="Ivanova N."/>
            <person name="Mavromatis K."/>
            <person name="Pati A."/>
            <person name="Chen A."/>
            <person name="Palaniappan K."/>
            <person name="Land M."/>
            <person name="Hauser L."/>
            <person name="Jeffries C.D."/>
            <person name="Detter J.C."/>
            <person name="Han C."/>
            <person name="Tapia R."/>
            <person name="Ngatchou-Djao O.D."/>
            <person name="Rohde M."/>
            <person name="Goker M."/>
            <person name="Spring S."/>
            <person name="Sikorski J."/>
            <person name="Woyke T."/>
            <person name="Bristow J."/>
            <person name="Eisen J.A."/>
            <person name="Markowitz V."/>
            <person name="Hugenholtz P."/>
            <person name="Klenk H.P."/>
            <person name="Kyrpides N.C."/>
        </authorList>
    </citation>
    <scope>NUCLEOTIDE SEQUENCE [LARGE SCALE GENOMIC DNA]</scope>
    <source>
        <strain evidence="4">ATCC 23168 / DSM 4126 / NBRC 15989 / NCIMB 1408 / VKM B-1430 / H-43</strain>
    </source>
</reference>
<dbReference type="OrthoDB" id="1443240at2"/>
<dbReference type="InterPro" id="IPR026444">
    <property type="entry name" value="Secre_tail"/>
</dbReference>
<keyword evidence="4" id="KW-1185">Reference proteome</keyword>
<feature type="domain" description="Secretion system C-terminal sorting" evidence="2">
    <location>
        <begin position="1020"/>
        <end position="1092"/>
    </location>
</feature>
<dbReference type="Pfam" id="PF18962">
    <property type="entry name" value="Por_Secre_tail"/>
    <property type="match status" value="1"/>
</dbReference>
<dbReference type="HOGENOM" id="CLU_284112_0_0_10"/>
<dbReference type="InterPro" id="IPR011050">
    <property type="entry name" value="Pectin_lyase_fold/virulence"/>
</dbReference>
<protein>
    <recommendedName>
        <fullName evidence="2">Secretion system C-terminal sorting domain-containing protein</fullName>
    </recommendedName>
</protein>
<dbReference type="SMART" id="SM00710">
    <property type="entry name" value="PbH1"/>
    <property type="match status" value="8"/>
</dbReference>
<dbReference type="NCBIfam" id="TIGR04183">
    <property type="entry name" value="Por_Secre_tail"/>
    <property type="match status" value="1"/>
</dbReference>
<keyword evidence="1" id="KW-1133">Transmembrane helix</keyword>
<dbReference type="STRING" id="643867.Ftrac_2454"/>
<dbReference type="eggNOG" id="COG4733">
    <property type="taxonomic scope" value="Bacteria"/>
</dbReference>